<keyword evidence="6" id="KW-0472">Membrane</keyword>
<gene>
    <name evidence="8" type="ORF">IAA04_10905</name>
</gene>
<evidence type="ECO:0000256" key="5">
    <source>
        <dbReference type="ARBA" id="ARBA00022989"/>
    </source>
</evidence>
<dbReference type="Proteomes" id="UP000823883">
    <property type="component" value="Unassembled WGS sequence"/>
</dbReference>
<keyword evidence="5" id="KW-1133">Transmembrane helix</keyword>
<dbReference type="PANTHER" id="PTHR37937:SF1">
    <property type="entry name" value="CONJUGATIVE TRANSFER: DNA TRANSPORT"/>
    <property type="match status" value="1"/>
</dbReference>
<accession>A0A9D2PD37</accession>
<dbReference type="SUPFAM" id="SSF52540">
    <property type="entry name" value="P-loop containing nucleoside triphosphate hydrolases"/>
    <property type="match status" value="1"/>
</dbReference>
<keyword evidence="4" id="KW-0812">Transmembrane</keyword>
<sequence>TGEMPTSGGGSELMSDGLHRVMDVSGMHCLICGPTGSGKTRSIGIETVSNLIDGGESYVSIDSKNTTLLNTYNKAEAAGYKTMVLRLDNVYLSTDTWNPLSFLGEKYRNGGLKEKDSALQELRDIGLGIYEDKKHKEAFWPNSARGLFNGVCEALFKYAPPEKTHLYSAYRMMSDGEKRCGMDRYLNAFFDEIVGKDSDAYQNAAGYLQAPSDTRGGILSTALDGLSIFSGPGIKTLLCQREGFEIQNIKDEEKWAIYVILPDISTKYHQIGVIFLMQLYYHLVDMAEKNKGSNKMRWNFLMEEFGNYTIPEAPSMFSAARSRNIRLYAFIQTLDQLSFRYGNEKASVIKNNCLLQYYFGTNNLATLKELQEICGKKSELDTKGFLRVKPVLSISDLEKLPQGYVLIRCREGQFITHLPDWSQCCHKEYGFPKFKERDIQLVEAFDVVGAVTDHRSKNPPPGPTAGIFHNPFSTAGPIPFTVHEMKEAEDSAAKKGLHISEDELERMRKEIDQTLKEIEEAEARKLREQVRKGTKVRSAEFGVGRVLICRENNILVGFSNGKKKAYPFPDAFLKGDLMCLEEKEDGIIE</sequence>
<evidence type="ECO:0000256" key="6">
    <source>
        <dbReference type="ARBA" id="ARBA00023136"/>
    </source>
</evidence>
<evidence type="ECO:0000313" key="8">
    <source>
        <dbReference type="EMBL" id="HJC48550.1"/>
    </source>
</evidence>
<evidence type="ECO:0000313" key="9">
    <source>
        <dbReference type="Proteomes" id="UP000823883"/>
    </source>
</evidence>
<keyword evidence="3" id="KW-1003">Cell membrane</keyword>
<dbReference type="CDD" id="cd01127">
    <property type="entry name" value="TrwB_TraG_TraD_VirD4"/>
    <property type="match status" value="1"/>
</dbReference>
<evidence type="ECO:0000256" key="1">
    <source>
        <dbReference type="ARBA" id="ARBA00004651"/>
    </source>
</evidence>
<comment type="subcellular location">
    <subcellularLocation>
        <location evidence="1">Cell membrane</location>
        <topology evidence="1">Multi-pass membrane protein</topology>
    </subcellularLocation>
</comment>
<dbReference type="EMBL" id="DWWL01000070">
    <property type="protein sequence ID" value="HJC48550.1"/>
    <property type="molecule type" value="Genomic_DNA"/>
</dbReference>
<proteinExistence type="inferred from homology"/>
<name>A0A9D2PD37_9FIRM</name>
<keyword evidence="7" id="KW-0175">Coiled coil</keyword>
<dbReference type="GO" id="GO:0005886">
    <property type="term" value="C:plasma membrane"/>
    <property type="evidence" value="ECO:0007669"/>
    <property type="project" value="UniProtKB-SubCell"/>
</dbReference>
<reference evidence="8" key="1">
    <citation type="journal article" date="2021" name="PeerJ">
        <title>Extensive microbial diversity within the chicken gut microbiome revealed by metagenomics and culture.</title>
        <authorList>
            <person name="Gilroy R."/>
            <person name="Ravi A."/>
            <person name="Getino M."/>
            <person name="Pursley I."/>
            <person name="Horton D.L."/>
            <person name="Alikhan N.F."/>
            <person name="Baker D."/>
            <person name="Gharbi K."/>
            <person name="Hall N."/>
            <person name="Watson M."/>
            <person name="Adriaenssens E.M."/>
            <person name="Foster-Nyarko E."/>
            <person name="Jarju S."/>
            <person name="Secka A."/>
            <person name="Antonio M."/>
            <person name="Oren A."/>
            <person name="Chaudhuri R.R."/>
            <person name="La Ragione R."/>
            <person name="Hildebrand F."/>
            <person name="Pallen M.J."/>
        </authorList>
    </citation>
    <scope>NUCLEOTIDE SEQUENCE</scope>
    <source>
        <strain evidence="8">CHK183-5548</strain>
    </source>
</reference>
<dbReference type="AlphaFoldDB" id="A0A9D2PD37"/>
<organism evidence="8 9">
    <name type="scientific">Candidatus Lachnoclostridium pullistercoris</name>
    <dbReference type="NCBI Taxonomy" id="2838632"/>
    <lineage>
        <taxon>Bacteria</taxon>
        <taxon>Bacillati</taxon>
        <taxon>Bacillota</taxon>
        <taxon>Clostridia</taxon>
        <taxon>Lachnospirales</taxon>
        <taxon>Lachnospiraceae</taxon>
    </lineage>
</organism>
<evidence type="ECO:0000256" key="4">
    <source>
        <dbReference type="ARBA" id="ARBA00022692"/>
    </source>
</evidence>
<comment type="caution">
    <text evidence="8">The sequence shown here is derived from an EMBL/GenBank/DDBJ whole genome shotgun (WGS) entry which is preliminary data.</text>
</comment>
<dbReference type="InterPro" id="IPR051539">
    <property type="entry name" value="T4SS-coupling_protein"/>
</dbReference>
<feature type="non-terminal residue" evidence="8">
    <location>
        <position position="1"/>
    </location>
</feature>
<dbReference type="InterPro" id="IPR003688">
    <property type="entry name" value="TraG/VirD4"/>
</dbReference>
<comment type="similarity">
    <text evidence="2">Belongs to the VirD4/TraG family.</text>
</comment>
<dbReference type="PANTHER" id="PTHR37937">
    <property type="entry name" value="CONJUGATIVE TRANSFER: DNA TRANSPORT"/>
    <property type="match status" value="1"/>
</dbReference>
<evidence type="ECO:0000256" key="7">
    <source>
        <dbReference type="SAM" id="Coils"/>
    </source>
</evidence>
<feature type="coiled-coil region" evidence="7">
    <location>
        <begin position="497"/>
        <end position="531"/>
    </location>
</feature>
<reference evidence="8" key="2">
    <citation type="submission" date="2021-04" db="EMBL/GenBank/DDBJ databases">
        <authorList>
            <person name="Gilroy R."/>
        </authorList>
    </citation>
    <scope>NUCLEOTIDE SEQUENCE</scope>
    <source>
        <strain evidence="8">CHK183-5548</strain>
    </source>
</reference>
<evidence type="ECO:0000256" key="2">
    <source>
        <dbReference type="ARBA" id="ARBA00008806"/>
    </source>
</evidence>
<dbReference type="Pfam" id="PF02534">
    <property type="entry name" value="T4SS-DNA_transf"/>
    <property type="match status" value="1"/>
</dbReference>
<dbReference type="InterPro" id="IPR027417">
    <property type="entry name" value="P-loop_NTPase"/>
</dbReference>
<evidence type="ECO:0000256" key="3">
    <source>
        <dbReference type="ARBA" id="ARBA00022475"/>
    </source>
</evidence>
<protein>
    <submittedName>
        <fullName evidence="8">Type IV secretory system conjugative DNA transfer family protein</fullName>
    </submittedName>
</protein>
<dbReference type="Gene3D" id="3.40.50.300">
    <property type="entry name" value="P-loop containing nucleotide triphosphate hydrolases"/>
    <property type="match status" value="1"/>
</dbReference>